<organism evidence="2 3">
    <name type="scientific">Chlamydomonas incerta</name>
    <dbReference type="NCBI Taxonomy" id="51695"/>
    <lineage>
        <taxon>Eukaryota</taxon>
        <taxon>Viridiplantae</taxon>
        <taxon>Chlorophyta</taxon>
        <taxon>core chlorophytes</taxon>
        <taxon>Chlorophyceae</taxon>
        <taxon>CS clade</taxon>
        <taxon>Chlamydomonadales</taxon>
        <taxon>Chlamydomonadaceae</taxon>
        <taxon>Chlamydomonas</taxon>
    </lineage>
</organism>
<dbReference type="GO" id="GO:0042644">
    <property type="term" value="C:chloroplast nucleoid"/>
    <property type="evidence" value="ECO:0007669"/>
    <property type="project" value="InterPro"/>
</dbReference>
<dbReference type="GO" id="GO:0006355">
    <property type="term" value="P:regulation of DNA-templated transcription"/>
    <property type="evidence" value="ECO:0007669"/>
    <property type="project" value="InterPro"/>
</dbReference>
<proteinExistence type="predicted"/>
<dbReference type="PANTHER" id="PTHR37262">
    <property type="entry name" value="PROTEIN PEP-RELATED DEVELOPMENT ARRESTED 1, CHLOROPLASTIC"/>
    <property type="match status" value="1"/>
</dbReference>
<dbReference type="PANTHER" id="PTHR37262:SF1">
    <property type="entry name" value="PROTEIN PEP-RELATED DEVELOPMENT ARRESTED 1, CHLOROPLASTIC"/>
    <property type="match status" value="1"/>
</dbReference>
<dbReference type="AlphaFoldDB" id="A0A835SST6"/>
<protein>
    <submittedName>
        <fullName evidence="2">Uncharacterized protein</fullName>
    </submittedName>
</protein>
<keyword evidence="3" id="KW-1185">Reference proteome</keyword>
<sequence>MIGEIVDEVTREMFVSEAVAYLVRDQADQSELAAIRTAVARRVEFLDANFLTALTGFIRACDARGDRQLASLLMNVRAEVLRQVASRMPSAAQVLDLALRHADKDARLDLLRTALGGGRGGRAAGATGPAGAEGLGLGLGEQVPAADLDTLSATASKFIDEMEEQAEVLDRRLLARLVLLREELRLLREEGRFTDDGGGAEEPVRSNVPQRCAAFLKELVAVGDPVRRVGLLSRAFESDWEGAAPRQKPQTAFHAGQPDAVRPGRFMATLQSTARQLRDDPAAADTPGGGAVKHAAVLSRLELIRSEAMAVLDRMHGGDRAAEADQSAEAAAAGAAAEAGAVVGAVPTPVYGAPDGLPNPTEPAEAEGSKGAGQGQGQGLEVVEGVAVEEPGAEGGFTG</sequence>
<feature type="compositionally biased region" description="Low complexity" evidence="1">
    <location>
        <begin position="379"/>
        <end position="390"/>
    </location>
</feature>
<accession>A0A835SST6</accession>
<name>A0A835SST6_CHLIN</name>
<gene>
    <name evidence="2" type="ORF">HXX76_008909</name>
</gene>
<comment type="caution">
    <text evidence="2">The sequence shown here is derived from an EMBL/GenBank/DDBJ whole genome shotgun (WGS) entry which is preliminary data.</text>
</comment>
<evidence type="ECO:0000313" key="2">
    <source>
        <dbReference type="EMBL" id="KAG2432564.1"/>
    </source>
</evidence>
<evidence type="ECO:0000313" key="3">
    <source>
        <dbReference type="Proteomes" id="UP000650467"/>
    </source>
</evidence>
<reference evidence="2" key="1">
    <citation type="journal article" date="2020" name="bioRxiv">
        <title>Comparative genomics of Chlamydomonas.</title>
        <authorList>
            <person name="Craig R.J."/>
            <person name="Hasan A.R."/>
            <person name="Ness R.W."/>
            <person name="Keightley P.D."/>
        </authorList>
    </citation>
    <scope>NUCLEOTIDE SEQUENCE</scope>
    <source>
        <strain evidence="2">SAG 7.73</strain>
    </source>
</reference>
<evidence type="ECO:0000256" key="1">
    <source>
        <dbReference type="SAM" id="MobiDB-lite"/>
    </source>
</evidence>
<dbReference type="OrthoDB" id="2015968at2759"/>
<feature type="region of interest" description="Disordered" evidence="1">
    <location>
        <begin position="352"/>
        <end position="399"/>
    </location>
</feature>
<dbReference type="EMBL" id="JAEHOC010000021">
    <property type="protein sequence ID" value="KAG2432564.1"/>
    <property type="molecule type" value="Genomic_DNA"/>
</dbReference>
<dbReference type="InterPro" id="IPR038961">
    <property type="entry name" value="PRDA1"/>
</dbReference>
<dbReference type="Proteomes" id="UP000650467">
    <property type="component" value="Unassembled WGS sequence"/>
</dbReference>